<dbReference type="AlphaFoldDB" id="A0A1E3KDC0"/>
<organism evidence="2 3">
    <name type="scientific">Cryptococcus amylolentus CBS 6273</name>
    <dbReference type="NCBI Taxonomy" id="1296118"/>
    <lineage>
        <taxon>Eukaryota</taxon>
        <taxon>Fungi</taxon>
        <taxon>Dikarya</taxon>
        <taxon>Basidiomycota</taxon>
        <taxon>Agaricomycotina</taxon>
        <taxon>Tremellomycetes</taxon>
        <taxon>Tremellales</taxon>
        <taxon>Cryptococcaceae</taxon>
        <taxon>Cryptococcus</taxon>
    </lineage>
</organism>
<sequence>MPRCSPARQGYTAHSFLIVQQGPITPPVATPDDTHNRPRCILHQSPGPHHASALQNSISITPPIASSFIPFDISHLQRKKIISRKRLDDSCIAAAALLHIHKAASKKQSRLLEPFPDHEEAVALASPSGATSSP</sequence>
<dbReference type="EMBL" id="MEKH01000003">
    <property type="protein sequence ID" value="ODO10282.1"/>
    <property type="molecule type" value="Genomic_DNA"/>
</dbReference>
<feature type="region of interest" description="Disordered" evidence="1">
    <location>
        <begin position="108"/>
        <end position="134"/>
    </location>
</feature>
<proteinExistence type="predicted"/>
<evidence type="ECO:0000313" key="2">
    <source>
        <dbReference type="EMBL" id="ODO10282.1"/>
    </source>
</evidence>
<evidence type="ECO:0000256" key="1">
    <source>
        <dbReference type="SAM" id="MobiDB-lite"/>
    </source>
</evidence>
<comment type="caution">
    <text evidence="2">The sequence shown here is derived from an EMBL/GenBank/DDBJ whole genome shotgun (WGS) entry which is preliminary data.</text>
</comment>
<gene>
    <name evidence="2" type="ORF">I350_02511</name>
</gene>
<dbReference type="Proteomes" id="UP000095149">
    <property type="component" value="Unassembled WGS sequence"/>
</dbReference>
<protein>
    <submittedName>
        <fullName evidence="2">Uncharacterized protein</fullName>
    </submittedName>
</protein>
<accession>A0A1E3KDC0</accession>
<name>A0A1E3KDC0_9TREE</name>
<evidence type="ECO:0000313" key="3">
    <source>
        <dbReference type="Proteomes" id="UP000095149"/>
    </source>
</evidence>
<reference evidence="2 3" key="1">
    <citation type="submission" date="2016-06" db="EMBL/GenBank/DDBJ databases">
        <title>Evolution of pathogenesis and genome organization in the Tremellales.</title>
        <authorList>
            <person name="Cuomo C."/>
            <person name="Litvintseva A."/>
            <person name="Heitman J."/>
            <person name="Chen Y."/>
            <person name="Sun S."/>
            <person name="Springer D."/>
            <person name="Dromer F."/>
            <person name="Young S."/>
            <person name="Zeng Q."/>
            <person name="Chapman S."/>
            <person name="Gujja S."/>
            <person name="Saif S."/>
            <person name="Birren B."/>
        </authorList>
    </citation>
    <scope>NUCLEOTIDE SEQUENCE [LARGE SCALE GENOMIC DNA]</scope>
    <source>
        <strain evidence="2 3">CBS 6273</strain>
    </source>
</reference>